<reference evidence="3" key="1">
    <citation type="submission" date="2023-12" db="EMBL/GenBank/DDBJ databases">
        <title>Novel isolates from deep terrestrial aquifers shed light on the physiology and ecology of the class Limnochordia.</title>
        <authorList>
            <person name="Karnachuk O.V."/>
            <person name="Lukina A.P."/>
            <person name="Avakyan M.R."/>
            <person name="Kadnikov V."/>
            <person name="Begmatov S."/>
            <person name="Beletsky A.V."/>
            <person name="Mardanov A.V."/>
            <person name="Ravin N.V."/>
        </authorList>
    </citation>
    <scope>NUCLEOTIDE SEQUENCE [LARGE SCALE GENOMIC DNA]</scope>
    <source>
        <strain evidence="3">LN</strain>
    </source>
</reference>
<feature type="domain" description="DUF4340" evidence="1">
    <location>
        <begin position="68"/>
        <end position="211"/>
    </location>
</feature>
<evidence type="ECO:0000313" key="2">
    <source>
        <dbReference type="EMBL" id="WRP15169.1"/>
    </source>
</evidence>
<dbReference type="Proteomes" id="UP001333102">
    <property type="component" value="Chromosome"/>
</dbReference>
<accession>A0ABZ1BR00</accession>
<dbReference type="EMBL" id="CP141614">
    <property type="protein sequence ID" value="WRP15169.1"/>
    <property type="molecule type" value="Genomic_DNA"/>
</dbReference>
<feature type="domain" description="DUF4340" evidence="1">
    <location>
        <begin position="221"/>
        <end position="402"/>
    </location>
</feature>
<dbReference type="InterPro" id="IPR025641">
    <property type="entry name" value="DUF4340"/>
</dbReference>
<evidence type="ECO:0000259" key="1">
    <source>
        <dbReference type="Pfam" id="PF14238"/>
    </source>
</evidence>
<sequence length="497" mass="53239">MRRSVWTVATGVVFVGLLAVWAVWMRPAGSRQAPGTTVLEVEPAEVQALVVEHRDGVTVEIQRDGDGWRIGRPRPVPASSSAVDSLLRALAPLEARRVIASGPSDGEGDGTVDPAAFGLAPPQAVLTLTLADGSSRRLRVGDPTPVSQGLPAYYAQDERSGAIYTIDAYVAEQITGSWESFRERRLVPLAVDDVRLVRIRRDGVTLEARRDPQAPVAERRWRLMAPYQAPGDTQAIESVLRDLEFARIGRFVDDEPSADALAGWGLASPRAVIEVEYVASEQAETTATVVVMVGHEADEGSRYVKLAGSPSVYTLPQSDLQAALEAAADDWVRRRVLGLARSEIQRISIGMEGRPGPYTLERDPQGGWRLAPQGEALETGEVESWLDSLWRLQAEGVAAVGRGAQPPQRSTGGQATVIELTVAGHDGVPVTRLVIPVPLQAAAGDGGSAALRRVYVEQGQDRLVYEIADDALRGIEGVIAKWTAPEQGAGSSPSASR</sequence>
<proteinExistence type="predicted"/>
<gene>
    <name evidence="2" type="ORF">VLY81_03090</name>
</gene>
<keyword evidence="3" id="KW-1185">Reference proteome</keyword>
<dbReference type="Pfam" id="PF14238">
    <property type="entry name" value="DUF4340"/>
    <property type="match status" value="2"/>
</dbReference>
<dbReference type="RefSeq" id="WP_324669559.1">
    <property type="nucleotide sequence ID" value="NZ_CP141614.1"/>
</dbReference>
<evidence type="ECO:0000313" key="3">
    <source>
        <dbReference type="Proteomes" id="UP001333102"/>
    </source>
</evidence>
<organism evidence="2 3">
    <name type="scientific">Geochorda subterranea</name>
    <dbReference type="NCBI Taxonomy" id="3109564"/>
    <lineage>
        <taxon>Bacteria</taxon>
        <taxon>Bacillati</taxon>
        <taxon>Bacillota</taxon>
        <taxon>Limnochordia</taxon>
        <taxon>Limnochordales</taxon>
        <taxon>Geochordaceae</taxon>
        <taxon>Geochorda</taxon>
    </lineage>
</organism>
<protein>
    <submittedName>
        <fullName evidence="2">DUF4340 domain-containing protein</fullName>
    </submittedName>
</protein>
<name>A0ABZ1BR00_9FIRM</name>